<name>A0ACC2QME4_9NEOP</name>
<evidence type="ECO:0000313" key="1">
    <source>
        <dbReference type="EMBL" id="KAJ8720698.1"/>
    </source>
</evidence>
<dbReference type="Proteomes" id="UP001231649">
    <property type="component" value="Chromosome 19"/>
</dbReference>
<reference evidence="1" key="1">
    <citation type="submission" date="2023-03" db="EMBL/GenBank/DDBJ databases">
        <title>Chromosome-level genomes of two armyworms, Mythimna separata and Mythimna loreyi, provide insights into the biosynthesis and reception of sex pheromones.</title>
        <authorList>
            <person name="Zhao H."/>
        </authorList>
    </citation>
    <scope>NUCLEOTIDE SEQUENCE</scope>
    <source>
        <strain evidence="1">BeijingLab</strain>
    </source>
</reference>
<keyword evidence="2" id="KW-1185">Reference proteome</keyword>
<proteinExistence type="predicted"/>
<comment type="caution">
    <text evidence="1">The sequence shown here is derived from an EMBL/GenBank/DDBJ whole genome shotgun (WGS) entry which is preliminary data.</text>
</comment>
<sequence>MRVDITSSRTYQIRQARSYYGEHIRFHGSYRIEFVVNPQAVRPPAATSRSVAPKTRTVAPPVAPSTARATRSAAPTAPRATTAATVTPPASAPARKPLLATPAAPPARPGTSRKDAAAMFAATARRTSSPATHSLLAGPAAATATPPTSPAGIKRYETPLFSPPPPRGSAQDSPISRSACPSRQGSDMSAYSEDSDAMVEDVSVDTPPRPGVEYQAPVRGDLRAQRRPRSSDDDAATEEAKRYCLDSPAEAVRAPPPNPAAQQHAAPPADVAPGRSPPATPHW</sequence>
<accession>A0ACC2QME4</accession>
<protein>
    <submittedName>
        <fullName evidence="1">Uncharacterized protein</fullName>
    </submittedName>
</protein>
<organism evidence="1 2">
    <name type="scientific">Mythimna loreyi</name>
    <dbReference type="NCBI Taxonomy" id="667449"/>
    <lineage>
        <taxon>Eukaryota</taxon>
        <taxon>Metazoa</taxon>
        <taxon>Ecdysozoa</taxon>
        <taxon>Arthropoda</taxon>
        <taxon>Hexapoda</taxon>
        <taxon>Insecta</taxon>
        <taxon>Pterygota</taxon>
        <taxon>Neoptera</taxon>
        <taxon>Endopterygota</taxon>
        <taxon>Lepidoptera</taxon>
        <taxon>Glossata</taxon>
        <taxon>Ditrysia</taxon>
        <taxon>Noctuoidea</taxon>
        <taxon>Noctuidae</taxon>
        <taxon>Noctuinae</taxon>
        <taxon>Hadenini</taxon>
        <taxon>Mythimna</taxon>
    </lineage>
</organism>
<dbReference type="EMBL" id="CM056795">
    <property type="protein sequence ID" value="KAJ8720698.1"/>
    <property type="molecule type" value="Genomic_DNA"/>
</dbReference>
<evidence type="ECO:0000313" key="2">
    <source>
        <dbReference type="Proteomes" id="UP001231649"/>
    </source>
</evidence>
<gene>
    <name evidence="1" type="ORF">PYW08_006163</name>
</gene>